<feature type="region of interest" description="Disordered" evidence="1">
    <location>
        <begin position="40"/>
        <end position="59"/>
    </location>
</feature>
<proteinExistence type="predicted"/>
<dbReference type="Proteomes" id="UP000636709">
    <property type="component" value="Unassembled WGS sequence"/>
</dbReference>
<protein>
    <submittedName>
        <fullName evidence="2">Uncharacterized protein</fullName>
    </submittedName>
</protein>
<gene>
    <name evidence="2" type="ORF">HU200_049608</name>
</gene>
<dbReference type="AlphaFoldDB" id="A0A835AUS2"/>
<dbReference type="EMBL" id="JACEFO010002221">
    <property type="protein sequence ID" value="KAF8672401.1"/>
    <property type="molecule type" value="Genomic_DNA"/>
</dbReference>
<organism evidence="2 3">
    <name type="scientific">Digitaria exilis</name>
    <dbReference type="NCBI Taxonomy" id="1010633"/>
    <lineage>
        <taxon>Eukaryota</taxon>
        <taxon>Viridiplantae</taxon>
        <taxon>Streptophyta</taxon>
        <taxon>Embryophyta</taxon>
        <taxon>Tracheophyta</taxon>
        <taxon>Spermatophyta</taxon>
        <taxon>Magnoliopsida</taxon>
        <taxon>Liliopsida</taxon>
        <taxon>Poales</taxon>
        <taxon>Poaceae</taxon>
        <taxon>PACMAD clade</taxon>
        <taxon>Panicoideae</taxon>
        <taxon>Panicodae</taxon>
        <taxon>Paniceae</taxon>
        <taxon>Anthephorinae</taxon>
        <taxon>Digitaria</taxon>
    </lineage>
</organism>
<keyword evidence="3" id="KW-1185">Reference proteome</keyword>
<sequence>MPTPIHQCLLTRFHTLYPIEVIWGSGFPSLSSLFSLSTAAVPGSANEPPPPPRKSDTDGQMETMAAASASLVAAGKEMWVWASLGTTMVAMKGSSLGQGPSSSLRCACTAHSVSRHGDVPQTTCNSTLLSAFEWTTARMDGVAQLAAPLWCHEGVQTTPGPPPRWHQSNEQVDVDEEEMRKGSTGQMQHPTGPLRPPRRLHHADDGASTQGRLRRTTSLCTKQPPPPLPNARKPNLTVPPLPPCVPTPYPLISGDTWTSSGPSGDDKGERRGRWVAAVLGFHSPPESPKRGEGLNLWTTVTALPLEAEAAPCGCAGRGVGADLCYD</sequence>
<name>A0A835AUS2_9POAL</name>
<evidence type="ECO:0000313" key="2">
    <source>
        <dbReference type="EMBL" id="KAF8672401.1"/>
    </source>
</evidence>
<evidence type="ECO:0000256" key="1">
    <source>
        <dbReference type="SAM" id="MobiDB-lite"/>
    </source>
</evidence>
<comment type="caution">
    <text evidence="2">The sequence shown here is derived from an EMBL/GenBank/DDBJ whole genome shotgun (WGS) entry which is preliminary data.</text>
</comment>
<reference evidence="2" key="1">
    <citation type="submission" date="2020-07" db="EMBL/GenBank/DDBJ databases">
        <title>Genome sequence and genetic diversity analysis of an under-domesticated orphan crop, white fonio (Digitaria exilis).</title>
        <authorList>
            <person name="Bennetzen J.L."/>
            <person name="Chen S."/>
            <person name="Ma X."/>
            <person name="Wang X."/>
            <person name="Yssel A.E.J."/>
            <person name="Chaluvadi S.R."/>
            <person name="Johnson M."/>
            <person name="Gangashetty P."/>
            <person name="Hamidou F."/>
            <person name="Sanogo M.D."/>
            <person name="Zwaenepoel A."/>
            <person name="Wallace J."/>
            <person name="Van De Peer Y."/>
            <person name="Van Deynze A."/>
        </authorList>
    </citation>
    <scope>NUCLEOTIDE SEQUENCE</scope>
    <source>
        <tissue evidence="2">Leaves</tissue>
    </source>
</reference>
<evidence type="ECO:0000313" key="3">
    <source>
        <dbReference type="Proteomes" id="UP000636709"/>
    </source>
</evidence>
<accession>A0A835AUS2</accession>
<feature type="compositionally biased region" description="Polar residues" evidence="1">
    <location>
        <begin position="207"/>
        <end position="221"/>
    </location>
</feature>
<feature type="region of interest" description="Disordered" evidence="1">
    <location>
        <begin position="157"/>
        <end position="238"/>
    </location>
</feature>